<name>A0AAD8KZ33_TARER</name>
<gene>
    <name evidence="1" type="ORF">QVD17_09306</name>
</gene>
<keyword evidence="2" id="KW-1185">Reference proteome</keyword>
<comment type="caution">
    <text evidence="1">The sequence shown here is derived from an EMBL/GenBank/DDBJ whole genome shotgun (WGS) entry which is preliminary data.</text>
</comment>
<protein>
    <submittedName>
        <fullName evidence="1">Uncharacterized protein</fullName>
    </submittedName>
</protein>
<dbReference type="AlphaFoldDB" id="A0AAD8KZ33"/>
<organism evidence="1 2">
    <name type="scientific">Tagetes erecta</name>
    <name type="common">African marigold</name>
    <dbReference type="NCBI Taxonomy" id="13708"/>
    <lineage>
        <taxon>Eukaryota</taxon>
        <taxon>Viridiplantae</taxon>
        <taxon>Streptophyta</taxon>
        <taxon>Embryophyta</taxon>
        <taxon>Tracheophyta</taxon>
        <taxon>Spermatophyta</taxon>
        <taxon>Magnoliopsida</taxon>
        <taxon>eudicotyledons</taxon>
        <taxon>Gunneridae</taxon>
        <taxon>Pentapetalae</taxon>
        <taxon>asterids</taxon>
        <taxon>campanulids</taxon>
        <taxon>Asterales</taxon>
        <taxon>Asteraceae</taxon>
        <taxon>Asteroideae</taxon>
        <taxon>Heliantheae alliance</taxon>
        <taxon>Tageteae</taxon>
        <taxon>Tagetes</taxon>
    </lineage>
</organism>
<reference evidence="1" key="1">
    <citation type="journal article" date="2023" name="bioRxiv">
        <title>Improved chromosome-level genome assembly for marigold (Tagetes erecta).</title>
        <authorList>
            <person name="Jiang F."/>
            <person name="Yuan L."/>
            <person name="Wang S."/>
            <person name="Wang H."/>
            <person name="Xu D."/>
            <person name="Wang A."/>
            <person name="Fan W."/>
        </authorList>
    </citation>
    <scope>NUCLEOTIDE SEQUENCE</scope>
    <source>
        <strain evidence="1">WSJ</strain>
        <tissue evidence="1">Leaf</tissue>
    </source>
</reference>
<evidence type="ECO:0000313" key="1">
    <source>
        <dbReference type="EMBL" id="KAK1432410.1"/>
    </source>
</evidence>
<dbReference type="EMBL" id="JAUHHV010000002">
    <property type="protein sequence ID" value="KAK1432410.1"/>
    <property type="molecule type" value="Genomic_DNA"/>
</dbReference>
<dbReference type="Proteomes" id="UP001229421">
    <property type="component" value="Unassembled WGS sequence"/>
</dbReference>
<evidence type="ECO:0000313" key="2">
    <source>
        <dbReference type="Proteomes" id="UP001229421"/>
    </source>
</evidence>
<accession>A0AAD8KZ33</accession>
<sequence>MVWSPDLALSFHLSNNLEGEKKSDDFDDLDTISFEINFKGGDEDRREDEDGNTIDFPETFSGACCLVRDDVFVLVWFRANIDVPDVVKEKMVWSPDLALSFHLSNNLEGEKKSDDFDDLDTISFEINFKGGDEDRREDNCLHDNCLHY</sequence>
<proteinExistence type="predicted"/>